<keyword evidence="2" id="KW-0378">Hydrolase</keyword>
<dbReference type="FunCoup" id="A0A517SHD2">
    <property type="interactions" value="21"/>
</dbReference>
<dbReference type="EC" id="3.1.13.5" evidence="2"/>
<name>A0A517SHD2_9PLAN</name>
<dbReference type="InParanoid" id="A0A517SHD2"/>
<dbReference type="Proteomes" id="UP000315700">
    <property type="component" value="Chromosome"/>
</dbReference>
<dbReference type="PROSITE" id="PS50967">
    <property type="entry name" value="HRDC"/>
    <property type="match status" value="1"/>
</dbReference>
<proteinExistence type="predicted"/>
<evidence type="ECO:0000313" key="2">
    <source>
        <dbReference type="EMBL" id="QDT55536.1"/>
    </source>
</evidence>
<dbReference type="GO" id="GO:0000166">
    <property type="term" value="F:nucleotide binding"/>
    <property type="evidence" value="ECO:0007669"/>
    <property type="project" value="InterPro"/>
</dbReference>
<dbReference type="PANTHER" id="PTHR47649:SF1">
    <property type="entry name" value="RIBONUCLEASE D"/>
    <property type="match status" value="1"/>
</dbReference>
<dbReference type="InterPro" id="IPR002121">
    <property type="entry name" value="HRDC_dom"/>
</dbReference>
<dbReference type="RefSeq" id="WP_145031415.1">
    <property type="nucleotide sequence ID" value="NZ_CP036271.1"/>
</dbReference>
<dbReference type="InterPro" id="IPR044876">
    <property type="entry name" value="HRDC_dom_sf"/>
</dbReference>
<dbReference type="GO" id="GO:0003676">
    <property type="term" value="F:nucleic acid binding"/>
    <property type="evidence" value="ECO:0007669"/>
    <property type="project" value="InterPro"/>
</dbReference>
<dbReference type="GO" id="GO:0006139">
    <property type="term" value="P:nucleobase-containing compound metabolic process"/>
    <property type="evidence" value="ECO:0007669"/>
    <property type="project" value="InterPro"/>
</dbReference>
<dbReference type="GO" id="GO:0008408">
    <property type="term" value="F:3'-5' exonuclease activity"/>
    <property type="evidence" value="ECO:0007669"/>
    <property type="project" value="InterPro"/>
</dbReference>
<evidence type="ECO:0000313" key="3">
    <source>
        <dbReference type="Proteomes" id="UP000315700"/>
    </source>
</evidence>
<gene>
    <name evidence="2" type="primary">rnd</name>
    <name evidence="2" type="ORF">Pan44_35800</name>
</gene>
<feature type="domain" description="HRDC" evidence="1">
    <location>
        <begin position="209"/>
        <end position="289"/>
    </location>
</feature>
<dbReference type="InterPro" id="IPR010997">
    <property type="entry name" value="HRDC-like_sf"/>
</dbReference>
<dbReference type="EMBL" id="CP036271">
    <property type="protein sequence ID" value="QDT55536.1"/>
    <property type="molecule type" value="Genomic_DNA"/>
</dbReference>
<evidence type="ECO:0000259" key="1">
    <source>
        <dbReference type="PROSITE" id="PS50967"/>
    </source>
</evidence>
<dbReference type="InterPro" id="IPR036397">
    <property type="entry name" value="RNaseH_sf"/>
</dbReference>
<dbReference type="CDD" id="cd06142">
    <property type="entry name" value="RNaseD_exo"/>
    <property type="match status" value="1"/>
</dbReference>
<dbReference type="SUPFAM" id="SSF47819">
    <property type="entry name" value="HRDC-like"/>
    <property type="match status" value="2"/>
</dbReference>
<dbReference type="Gene3D" id="1.10.150.80">
    <property type="entry name" value="HRDC domain"/>
    <property type="match status" value="2"/>
</dbReference>
<dbReference type="GO" id="GO:0033890">
    <property type="term" value="F:ribonuclease D activity"/>
    <property type="evidence" value="ECO:0007669"/>
    <property type="project" value="UniProtKB-EC"/>
</dbReference>
<protein>
    <submittedName>
        <fullName evidence="2">Ribonuclease D</fullName>
        <ecNumber evidence="2">3.1.13.5</ecNumber>
    </submittedName>
</protein>
<dbReference type="InterPro" id="IPR012337">
    <property type="entry name" value="RNaseH-like_sf"/>
</dbReference>
<dbReference type="PANTHER" id="PTHR47649">
    <property type="entry name" value="RIBONUCLEASE D"/>
    <property type="match status" value="1"/>
</dbReference>
<dbReference type="SMART" id="SM00341">
    <property type="entry name" value="HRDC"/>
    <property type="match status" value="1"/>
</dbReference>
<dbReference type="Pfam" id="PF01612">
    <property type="entry name" value="DNA_pol_A_exo1"/>
    <property type="match status" value="1"/>
</dbReference>
<dbReference type="Pfam" id="PF00570">
    <property type="entry name" value="HRDC"/>
    <property type="match status" value="1"/>
</dbReference>
<dbReference type="AlphaFoldDB" id="A0A517SHD2"/>
<dbReference type="InterPro" id="IPR051086">
    <property type="entry name" value="RNase_D-like"/>
</dbReference>
<dbReference type="SMART" id="SM00474">
    <property type="entry name" value="35EXOc"/>
    <property type="match status" value="1"/>
</dbReference>
<dbReference type="InterPro" id="IPR002562">
    <property type="entry name" value="3'-5'_exonuclease_dom"/>
</dbReference>
<reference evidence="2 3" key="1">
    <citation type="submission" date="2019-02" db="EMBL/GenBank/DDBJ databases">
        <title>Deep-cultivation of Planctomycetes and their phenomic and genomic characterization uncovers novel biology.</title>
        <authorList>
            <person name="Wiegand S."/>
            <person name="Jogler M."/>
            <person name="Boedeker C."/>
            <person name="Pinto D."/>
            <person name="Vollmers J."/>
            <person name="Rivas-Marin E."/>
            <person name="Kohn T."/>
            <person name="Peeters S.H."/>
            <person name="Heuer A."/>
            <person name="Rast P."/>
            <person name="Oberbeckmann S."/>
            <person name="Bunk B."/>
            <person name="Jeske O."/>
            <person name="Meyerdierks A."/>
            <person name="Storesund J.E."/>
            <person name="Kallscheuer N."/>
            <person name="Luecker S."/>
            <person name="Lage O.M."/>
            <person name="Pohl T."/>
            <person name="Merkel B.J."/>
            <person name="Hornburger P."/>
            <person name="Mueller R.-W."/>
            <person name="Bruemmer F."/>
            <person name="Labrenz M."/>
            <person name="Spormann A.M."/>
            <person name="Op den Camp H."/>
            <person name="Overmann J."/>
            <person name="Amann R."/>
            <person name="Jetten M.S.M."/>
            <person name="Mascher T."/>
            <person name="Medema M.H."/>
            <person name="Devos D.P."/>
            <person name="Kaster A.-K."/>
            <person name="Ovreas L."/>
            <person name="Rohde M."/>
            <person name="Galperin M.Y."/>
            <person name="Jogler C."/>
        </authorList>
    </citation>
    <scope>NUCLEOTIDE SEQUENCE [LARGE SCALE GENOMIC DNA]</scope>
    <source>
        <strain evidence="2 3">Pan44</strain>
    </source>
</reference>
<dbReference type="KEGG" id="ccos:Pan44_35800"/>
<organism evidence="2 3">
    <name type="scientific">Caulifigura coniformis</name>
    <dbReference type="NCBI Taxonomy" id="2527983"/>
    <lineage>
        <taxon>Bacteria</taxon>
        <taxon>Pseudomonadati</taxon>
        <taxon>Planctomycetota</taxon>
        <taxon>Planctomycetia</taxon>
        <taxon>Planctomycetales</taxon>
        <taxon>Planctomycetaceae</taxon>
        <taxon>Caulifigura</taxon>
    </lineage>
</organism>
<accession>A0A517SHD2</accession>
<dbReference type="Gene3D" id="3.30.420.10">
    <property type="entry name" value="Ribonuclease H-like superfamily/Ribonuclease H"/>
    <property type="match status" value="1"/>
</dbReference>
<dbReference type="OrthoDB" id="9800549at2"/>
<dbReference type="SUPFAM" id="SSF53098">
    <property type="entry name" value="Ribonuclease H-like"/>
    <property type="match status" value="1"/>
</dbReference>
<keyword evidence="3" id="KW-1185">Reference proteome</keyword>
<sequence>MSATLITTQREFDELCSALRSAPAVAFDTEFVSEKYYKPKLCLMQFATDEVAAVVDPLAVPDLSAWWTIMAEAETPIIVHGGREEIRFCFRYAGARPKNLIDVQISEGLLTRTFPASYKNLVQRVMGKSVDSLQTRTDWEHRPLSDDQIEYALEDVQYLPRIWERQREQLTHLGRTDWAMGEFEHLVDAVAAESDREGWRRLPQANRFSPRELAVARELWNWREHYAQTIDRPARVAFRDDLMTEVARRRPRTVRDLNSTRGLQRRDYQRVADEIVAAVAAGLELPDDLLPPRQNGGKTTQHDDVLTKLTSLVLADRCAQMNIALSLVGTTSDVQDFVHWHVTERRRPPAPELMQGWRATVCGDLLHEILDGRVTFRVHNPKSGNPLRYERQEAPG</sequence>